<dbReference type="NCBIfam" id="TIGR00211">
    <property type="entry name" value="glyS"/>
    <property type="match status" value="1"/>
</dbReference>
<dbReference type="InterPro" id="IPR006194">
    <property type="entry name" value="Gly-tRNA-synth_heterodimer"/>
</dbReference>
<keyword evidence="4 11" id="KW-0963">Cytoplasm</keyword>
<comment type="subunit">
    <text evidence="3 11">Tetramer of two alpha and two beta subunits.</text>
</comment>
<comment type="similarity">
    <text evidence="2 11">Belongs to the class-II aminoacyl-tRNA synthetase family.</text>
</comment>
<organism evidence="13 14">
    <name type="scientific">Roseospira goensis</name>
    <dbReference type="NCBI Taxonomy" id="391922"/>
    <lineage>
        <taxon>Bacteria</taxon>
        <taxon>Pseudomonadati</taxon>
        <taxon>Pseudomonadota</taxon>
        <taxon>Alphaproteobacteria</taxon>
        <taxon>Rhodospirillales</taxon>
        <taxon>Rhodospirillaceae</taxon>
        <taxon>Roseospira</taxon>
    </lineage>
</organism>
<dbReference type="PROSITE" id="PS50861">
    <property type="entry name" value="AA_TRNA_LIGASE_II_GLYAB"/>
    <property type="match status" value="1"/>
</dbReference>
<evidence type="ECO:0000256" key="3">
    <source>
        <dbReference type="ARBA" id="ARBA00011209"/>
    </source>
</evidence>
<dbReference type="GO" id="GO:0006420">
    <property type="term" value="P:arginyl-tRNA aminoacylation"/>
    <property type="evidence" value="ECO:0007669"/>
    <property type="project" value="InterPro"/>
</dbReference>
<reference evidence="13 14" key="1">
    <citation type="submission" date="2020-08" db="EMBL/GenBank/DDBJ databases">
        <title>Genome sequencing of Purple Non-Sulfur Bacteria from various extreme environments.</title>
        <authorList>
            <person name="Mayer M."/>
        </authorList>
    </citation>
    <scope>NUCLEOTIDE SEQUENCE [LARGE SCALE GENOMIC DNA]</scope>
    <source>
        <strain evidence="13 14">JA135</strain>
    </source>
</reference>
<dbReference type="GO" id="GO:0004814">
    <property type="term" value="F:arginine-tRNA ligase activity"/>
    <property type="evidence" value="ECO:0007669"/>
    <property type="project" value="InterPro"/>
</dbReference>
<dbReference type="PANTHER" id="PTHR30075:SF2">
    <property type="entry name" value="GLYCINE--TRNA LIGASE, CHLOROPLASTIC_MITOCHONDRIAL 2"/>
    <property type="match status" value="1"/>
</dbReference>
<keyword evidence="14" id="KW-1185">Reference proteome</keyword>
<dbReference type="SUPFAM" id="SSF109604">
    <property type="entry name" value="HD-domain/PDEase-like"/>
    <property type="match status" value="1"/>
</dbReference>
<dbReference type="GO" id="GO:0004820">
    <property type="term" value="F:glycine-tRNA ligase activity"/>
    <property type="evidence" value="ECO:0007669"/>
    <property type="project" value="UniProtKB-UniRule"/>
</dbReference>
<evidence type="ECO:0000256" key="6">
    <source>
        <dbReference type="ARBA" id="ARBA00022741"/>
    </source>
</evidence>
<evidence type="ECO:0000256" key="5">
    <source>
        <dbReference type="ARBA" id="ARBA00022598"/>
    </source>
</evidence>
<comment type="caution">
    <text evidence="13">The sequence shown here is derived from an EMBL/GenBank/DDBJ whole genome shotgun (WGS) entry which is preliminary data.</text>
</comment>
<keyword evidence="5 11" id="KW-0436">Ligase</keyword>
<dbReference type="EC" id="6.1.1.14" evidence="11"/>
<comment type="subcellular location">
    <subcellularLocation>
        <location evidence="1 11">Cytoplasm</location>
    </subcellularLocation>
</comment>
<dbReference type="PRINTS" id="PR01045">
    <property type="entry name" value="TRNASYNTHGB"/>
</dbReference>
<dbReference type="InterPro" id="IPR008909">
    <property type="entry name" value="DALR_anticod-bd"/>
</dbReference>
<sequence>MAELLVELLSEEIPARMQKRAADDLSRLVTDGLTKAGLDHQAVQAYATPRRLALVVDGLPLSQPDTREERKGPKADAPEKAIQGFLGSVGLTRDQVETRDTPKGPVLFAVIEHKGRPTAEVLPRLLYDAIVALPWPKSMRWAAQALTWVRPLHGIVAVFDGRPLRGGVGLGATPGTQPDGQGPAVPVGFVPDPEAAPAGAAVLPYGAVTRGHRFLGPEAIDVTGFADYRDSLRERFVILDAAERAHRIHEGAQALAAAEGLRLRPDPGLLDEVAGLVEWPEVLIGRIDQPFMDVPPEVLTTAMRGHQKYFSLERPDGRLAPRFCVVANIASDDGGARIVAGNERVLRARLSDARFFWDQDRKTPLADRVARLRERVFHARLGTDHDKTERMRHLAGHLAAFVPGADAAACDRAALLCKADLTSGMVGEFPELQGVMGRYYARHDGEPEAVAEAVAEHYAPLGPSDRCPTVPASVVVALADKIDTLVGFWMIDEKPTGSRDPFALRRAALGVIRLVVENGLRLPLARVFEAARTAYVTQRLVAAPGAAAAPAGAEGAAEGTADGTDAVLGDLLGFFADRLKVHLRDRGVRHDLVSAVFALGGEDDLVRLLARVDALAKFVESDDGANLLTAYRRAANIVRIEERKDKVRYHTQQVAPDLLRSEEETSLHTALSEATAATAQAVQAERFEAAMAALAALRAPVDAFFETVTVNADDPSLRRNRLRLLSRIELAMATVADFSKIEG</sequence>
<name>A0A7W6S1B8_9PROT</name>
<dbReference type="Pfam" id="PF05746">
    <property type="entry name" value="DALR_1"/>
    <property type="match status" value="1"/>
</dbReference>
<comment type="catalytic activity">
    <reaction evidence="10 11">
        <text>tRNA(Gly) + glycine + ATP = glycyl-tRNA(Gly) + AMP + diphosphate</text>
        <dbReference type="Rhea" id="RHEA:16013"/>
        <dbReference type="Rhea" id="RHEA-COMP:9664"/>
        <dbReference type="Rhea" id="RHEA-COMP:9683"/>
        <dbReference type="ChEBI" id="CHEBI:30616"/>
        <dbReference type="ChEBI" id="CHEBI:33019"/>
        <dbReference type="ChEBI" id="CHEBI:57305"/>
        <dbReference type="ChEBI" id="CHEBI:78442"/>
        <dbReference type="ChEBI" id="CHEBI:78522"/>
        <dbReference type="ChEBI" id="CHEBI:456215"/>
        <dbReference type="EC" id="6.1.1.14"/>
    </reaction>
</comment>
<dbReference type="Proteomes" id="UP000555728">
    <property type="component" value="Unassembled WGS sequence"/>
</dbReference>
<dbReference type="GO" id="GO:0005829">
    <property type="term" value="C:cytosol"/>
    <property type="evidence" value="ECO:0007669"/>
    <property type="project" value="TreeGrafter"/>
</dbReference>
<keyword evidence="6 11" id="KW-0547">Nucleotide-binding</keyword>
<dbReference type="EMBL" id="JACIGI010000027">
    <property type="protein sequence ID" value="MBB4287073.1"/>
    <property type="molecule type" value="Genomic_DNA"/>
</dbReference>
<dbReference type="RefSeq" id="WP_184436463.1">
    <property type="nucleotide sequence ID" value="NZ_JACIGI010000027.1"/>
</dbReference>
<dbReference type="GO" id="GO:0006426">
    <property type="term" value="P:glycyl-tRNA aminoacylation"/>
    <property type="evidence" value="ECO:0007669"/>
    <property type="project" value="UniProtKB-UniRule"/>
</dbReference>
<evidence type="ECO:0000313" key="14">
    <source>
        <dbReference type="Proteomes" id="UP000555728"/>
    </source>
</evidence>
<dbReference type="GO" id="GO:0005524">
    <property type="term" value="F:ATP binding"/>
    <property type="evidence" value="ECO:0007669"/>
    <property type="project" value="UniProtKB-UniRule"/>
</dbReference>
<evidence type="ECO:0000256" key="7">
    <source>
        <dbReference type="ARBA" id="ARBA00022840"/>
    </source>
</evidence>
<evidence type="ECO:0000256" key="8">
    <source>
        <dbReference type="ARBA" id="ARBA00022917"/>
    </source>
</evidence>
<evidence type="ECO:0000256" key="9">
    <source>
        <dbReference type="ARBA" id="ARBA00023146"/>
    </source>
</evidence>
<evidence type="ECO:0000256" key="2">
    <source>
        <dbReference type="ARBA" id="ARBA00008226"/>
    </source>
</evidence>
<dbReference type="InterPro" id="IPR015944">
    <property type="entry name" value="Gly-tRNA-synth_bsu"/>
</dbReference>
<proteinExistence type="inferred from homology"/>
<evidence type="ECO:0000256" key="11">
    <source>
        <dbReference type="HAMAP-Rule" id="MF_00255"/>
    </source>
</evidence>
<evidence type="ECO:0000256" key="1">
    <source>
        <dbReference type="ARBA" id="ARBA00004496"/>
    </source>
</evidence>
<accession>A0A7W6S1B8</accession>
<evidence type="ECO:0000256" key="4">
    <source>
        <dbReference type="ARBA" id="ARBA00022490"/>
    </source>
</evidence>
<evidence type="ECO:0000313" key="13">
    <source>
        <dbReference type="EMBL" id="MBB4287073.1"/>
    </source>
</evidence>
<keyword evidence="7 11" id="KW-0067">ATP-binding</keyword>
<evidence type="ECO:0000256" key="10">
    <source>
        <dbReference type="ARBA" id="ARBA00047937"/>
    </source>
</evidence>
<dbReference type="Pfam" id="PF02092">
    <property type="entry name" value="tRNA_synt_2f"/>
    <property type="match status" value="2"/>
</dbReference>
<keyword evidence="8 11" id="KW-0648">Protein biosynthesis</keyword>
<dbReference type="HAMAP" id="MF_00255">
    <property type="entry name" value="Gly_tRNA_synth_beta"/>
    <property type="match status" value="1"/>
</dbReference>
<feature type="domain" description="DALR anticodon binding" evidence="12">
    <location>
        <begin position="628"/>
        <end position="733"/>
    </location>
</feature>
<protein>
    <recommendedName>
        <fullName evidence="11">Glycine--tRNA ligase beta subunit</fullName>
        <ecNumber evidence="11">6.1.1.14</ecNumber>
    </recommendedName>
    <alternativeName>
        <fullName evidence="11">Glycyl-tRNA synthetase beta subunit</fullName>
        <shortName evidence="11">GlyRS</shortName>
    </alternativeName>
</protein>
<keyword evidence="9 11" id="KW-0030">Aminoacyl-tRNA synthetase</keyword>
<dbReference type="PANTHER" id="PTHR30075">
    <property type="entry name" value="GLYCYL-TRNA SYNTHETASE"/>
    <property type="match status" value="1"/>
</dbReference>
<evidence type="ECO:0000259" key="12">
    <source>
        <dbReference type="Pfam" id="PF05746"/>
    </source>
</evidence>
<gene>
    <name evidence="11" type="primary">glyS</name>
    <name evidence="13" type="ORF">GGD88_002817</name>
</gene>
<dbReference type="AlphaFoldDB" id="A0A7W6S1B8"/>